<protein>
    <submittedName>
        <fullName evidence="6">Chemotaxis protein MotB</fullName>
    </submittedName>
</protein>
<sequence length="294" mass="31453">MKSRLTLSALAIALPALFSIGCVSDSAVANYRAQYRVAQEQILDLQAQLEDKDRQIELLRGAKNPNADLQAQLADALADRAALEAAVAKLKDQLSRAGTTPIPVELADELARLAEANPDLMSYNEKTGAIRFRSDVTFGSGKAELREQAAPIVERLAQVLSSPVASQYEVRVVGHTDNVPIKNAFVKQQFGDNWGLSTARAVAVMKGFRSAGIPESRMSVAGYGEFRPVEPNGPRGSEANRRVEIYLVAMPGDEAEAEAAPAAEAAPSNTLAPADTVVPMKSPKPADEGPELYK</sequence>
<feature type="signal peptide" evidence="4">
    <location>
        <begin position="1"/>
        <end position="18"/>
    </location>
</feature>
<evidence type="ECO:0000313" key="7">
    <source>
        <dbReference type="Proteomes" id="UP000541810"/>
    </source>
</evidence>
<dbReference type="PROSITE" id="PS51257">
    <property type="entry name" value="PROKAR_LIPOPROTEIN"/>
    <property type="match status" value="1"/>
</dbReference>
<reference evidence="6 7" key="1">
    <citation type="submission" date="2020-08" db="EMBL/GenBank/DDBJ databases">
        <title>Genomic Encyclopedia of Type Strains, Phase IV (KMG-IV): sequencing the most valuable type-strain genomes for metagenomic binning, comparative biology and taxonomic classification.</title>
        <authorList>
            <person name="Goeker M."/>
        </authorList>
    </citation>
    <scope>NUCLEOTIDE SEQUENCE [LARGE SCALE GENOMIC DNA]</scope>
    <source>
        <strain evidence="6 7">DSM 103725</strain>
    </source>
</reference>
<feature type="domain" description="OmpA-like" evidence="5">
    <location>
        <begin position="125"/>
        <end position="251"/>
    </location>
</feature>
<feature type="region of interest" description="Disordered" evidence="3">
    <location>
        <begin position="256"/>
        <end position="294"/>
    </location>
</feature>
<dbReference type="Pfam" id="PF00691">
    <property type="entry name" value="OmpA"/>
    <property type="match status" value="1"/>
</dbReference>
<evidence type="ECO:0000313" key="6">
    <source>
        <dbReference type="EMBL" id="MBB6431552.1"/>
    </source>
</evidence>
<evidence type="ECO:0000256" key="2">
    <source>
        <dbReference type="SAM" id="Coils"/>
    </source>
</evidence>
<keyword evidence="4" id="KW-0732">Signal</keyword>
<dbReference type="RefSeq" id="WP_184679009.1">
    <property type="nucleotide sequence ID" value="NZ_JACHGY010000001.1"/>
</dbReference>
<feature type="compositionally biased region" description="Basic and acidic residues" evidence="3">
    <location>
        <begin position="284"/>
        <end position="294"/>
    </location>
</feature>
<dbReference type="CDD" id="cd07185">
    <property type="entry name" value="OmpA_C-like"/>
    <property type="match status" value="1"/>
</dbReference>
<dbReference type="EMBL" id="JACHGY010000001">
    <property type="protein sequence ID" value="MBB6431552.1"/>
    <property type="molecule type" value="Genomic_DNA"/>
</dbReference>
<dbReference type="PANTHER" id="PTHR30329:SF21">
    <property type="entry name" value="LIPOPROTEIN YIAD-RELATED"/>
    <property type="match status" value="1"/>
</dbReference>
<dbReference type="Proteomes" id="UP000541810">
    <property type="component" value="Unassembled WGS sequence"/>
</dbReference>
<dbReference type="InterPro" id="IPR050330">
    <property type="entry name" value="Bact_OuterMem_StrucFunc"/>
</dbReference>
<dbReference type="PANTHER" id="PTHR30329">
    <property type="entry name" value="STATOR ELEMENT OF FLAGELLAR MOTOR COMPLEX"/>
    <property type="match status" value="1"/>
</dbReference>
<dbReference type="PROSITE" id="PS51123">
    <property type="entry name" value="OMPA_2"/>
    <property type="match status" value="1"/>
</dbReference>
<feature type="coiled-coil region" evidence="2">
    <location>
        <begin position="28"/>
        <end position="100"/>
    </location>
</feature>
<comment type="caution">
    <text evidence="6">The sequence shown here is derived from an EMBL/GenBank/DDBJ whole genome shotgun (WGS) entry which is preliminary data.</text>
</comment>
<gene>
    <name evidence="6" type="ORF">HNQ40_003358</name>
</gene>
<dbReference type="GO" id="GO:0016020">
    <property type="term" value="C:membrane"/>
    <property type="evidence" value="ECO:0007669"/>
    <property type="project" value="UniProtKB-UniRule"/>
</dbReference>
<keyword evidence="2" id="KW-0175">Coiled coil</keyword>
<evidence type="ECO:0000256" key="1">
    <source>
        <dbReference type="PROSITE-ProRule" id="PRU00473"/>
    </source>
</evidence>
<dbReference type="Gene3D" id="3.30.1330.60">
    <property type="entry name" value="OmpA-like domain"/>
    <property type="match status" value="1"/>
</dbReference>
<keyword evidence="7" id="KW-1185">Reference proteome</keyword>
<dbReference type="SUPFAM" id="SSF103088">
    <property type="entry name" value="OmpA-like"/>
    <property type="match status" value="1"/>
</dbReference>
<name>A0A7X0LM03_9BACT</name>
<proteinExistence type="predicted"/>
<dbReference type="AlphaFoldDB" id="A0A7X0LM03"/>
<feature type="compositionally biased region" description="Low complexity" evidence="3">
    <location>
        <begin position="258"/>
        <end position="274"/>
    </location>
</feature>
<feature type="chain" id="PRO_5031412720" evidence="4">
    <location>
        <begin position="19"/>
        <end position="294"/>
    </location>
</feature>
<evidence type="ECO:0000256" key="3">
    <source>
        <dbReference type="SAM" id="MobiDB-lite"/>
    </source>
</evidence>
<dbReference type="InterPro" id="IPR036737">
    <property type="entry name" value="OmpA-like_sf"/>
</dbReference>
<accession>A0A7X0LM03</accession>
<organism evidence="6 7">
    <name type="scientific">Algisphaera agarilytica</name>
    <dbReference type="NCBI Taxonomy" id="1385975"/>
    <lineage>
        <taxon>Bacteria</taxon>
        <taxon>Pseudomonadati</taxon>
        <taxon>Planctomycetota</taxon>
        <taxon>Phycisphaerae</taxon>
        <taxon>Phycisphaerales</taxon>
        <taxon>Phycisphaeraceae</taxon>
        <taxon>Algisphaera</taxon>
    </lineage>
</organism>
<keyword evidence="1" id="KW-0472">Membrane</keyword>
<evidence type="ECO:0000256" key="4">
    <source>
        <dbReference type="SAM" id="SignalP"/>
    </source>
</evidence>
<dbReference type="InterPro" id="IPR006665">
    <property type="entry name" value="OmpA-like"/>
</dbReference>
<evidence type="ECO:0000259" key="5">
    <source>
        <dbReference type="PROSITE" id="PS51123"/>
    </source>
</evidence>